<feature type="compositionally biased region" description="Low complexity" evidence="1">
    <location>
        <begin position="25"/>
        <end position="46"/>
    </location>
</feature>
<reference evidence="2" key="1">
    <citation type="journal article" date="2023" name="Mol. Phylogenet. Evol.">
        <title>Genome-scale phylogeny and comparative genomics of the fungal order Sordariales.</title>
        <authorList>
            <person name="Hensen N."/>
            <person name="Bonometti L."/>
            <person name="Westerberg I."/>
            <person name="Brannstrom I.O."/>
            <person name="Guillou S."/>
            <person name="Cros-Aarteil S."/>
            <person name="Calhoun S."/>
            <person name="Haridas S."/>
            <person name="Kuo A."/>
            <person name="Mondo S."/>
            <person name="Pangilinan J."/>
            <person name="Riley R."/>
            <person name="LaButti K."/>
            <person name="Andreopoulos B."/>
            <person name="Lipzen A."/>
            <person name="Chen C."/>
            <person name="Yan M."/>
            <person name="Daum C."/>
            <person name="Ng V."/>
            <person name="Clum A."/>
            <person name="Steindorff A."/>
            <person name="Ohm R.A."/>
            <person name="Martin F."/>
            <person name="Silar P."/>
            <person name="Natvig D.O."/>
            <person name="Lalanne C."/>
            <person name="Gautier V."/>
            <person name="Ament-Velasquez S.L."/>
            <person name="Kruys A."/>
            <person name="Hutchinson M.I."/>
            <person name="Powell A.J."/>
            <person name="Barry K."/>
            <person name="Miller A.N."/>
            <person name="Grigoriev I.V."/>
            <person name="Debuchy R."/>
            <person name="Gladieux P."/>
            <person name="Hiltunen Thoren M."/>
            <person name="Johannesson H."/>
        </authorList>
    </citation>
    <scope>NUCLEOTIDE SEQUENCE</scope>
    <source>
        <strain evidence="2">CBS 532.94</strain>
    </source>
</reference>
<keyword evidence="3" id="KW-1185">Reference proteome</keyword>
<sequence>MPPIPVYTKSPINAAKASGVTLQTAAPADNDAAANPPAHTTSTPNNQPWPNPTPTRTIASQEPPPPQPGAVPRLPEVTGTPSLSSHASQAGTGTGTGTAPAPSPPAPTPAPIPTTQIPGVSYPPQMGVPPPAVPTSQRGVTSTATGPAAPYAGSGFSSSRLLWDAPRSGTGSGGAYQQNVSSGGDLSSGLGSGYVPPYHHQTGRGHGNDQEGVGEEGGLFSSAVKFAKAAGGKLAAVESEIWRKINGEGS</sequence>
<proteinExistence type="predicted"/>
<comment type="caution">
    <text evidence="2">The sequence shown here is derived from an EMBL/GenBank/DDBJ whole genome shotgun (WGS) entry which is preliminary data.</text>
</comment>
<feature type="compositionally biased region" description="Pro residues" evidence="1">
    <location>
        <begin position="101"/>
        <end position="112"/>
    </location>
</feature>
<evidence type="ECO:0000313" key="2">
    <source>
        <dbReference type="EMBL" id="KAK4242608.1"/>
    </source>
</evidence>
<accession>A0AAN7CIC0</accession>
<evidence type="ECO:0000256" key="1">
    <source>
        <dbReference type="SAM" id="MobiDB-lite"/>
    </source>
</evidence>
<protein>
    <submittedName>
        <fullName evidence="2">Uncharacterized protein</fullName>
    </submittedName>
</protein>
<dbReference type="AlphaFoldDB" id="A0AAN7CIC0"/>
<organism evidence="2 3">
    <name type="scientific">Achaetomium macrosporum</name>
    <dbReference type="NCBI Taxonomy" id="79813"/>
    <lineage>
        <taxon>Eukaryota</taxon>
        <taxon>Fungi</taxon>
        <taxon>Dikarya</taxon>
        <taxon>Ascomycota</taxon>
        <taxon>Pezizomycotina</taxon>
        <taxon>Sordariomycetes</taxon>
        <taxon>Sordariomycetidae</taxon>
        <taxon>Sordariales</taxon>
        <taxon>Chaetomiaceae</taxon>
        <taxon>Achaetomium</taxon>
    </lineage>
</organism>
<reference evidence="2" key="2">
    <citation type="submission" date="2023-05" db="EMBL/GenBank/DDBJ databases">
        <authorList>
            <consortium name="Lawrence Berkeley National Laboratory"/>
            <person name="Steindorff A."/>
            <person name="Hensen N."/>
            <person name="Bonometti L."/>
            <person name="Westerberg I."/>
            <person name="Brannstrom I.O."/>
            <person name="Guillou S."/>
            <person name="Cros-Aarteil S."/>
            <person name="Calhoun S."/>
            <person name="Haridas S."/>
            <person name="Kuo A."/>
            <person name="Mondo S."/>
            <person name="Pangilinan J."/>
            <person name="Riley R."/>
            <person name="Labutti K."/>
            <person name="Andreopoulos B."/>
            <person name="Lipzen A."/>
            <person name="Chen C."/>
            <person name="Yanf M."/>
            <person name="Daum C."/>
            <person name="Ng V."/>
            <person name="Clum A."/>
            <person name="Ohm R."/>
            <person name="Martin F."/>
            <person name="Silar P."/>
            <person name="Natvig D."/>
            <person name="Lalanne C."/>
            <person name="Gautier V."/>
            <person name="Ament-Velasquez S.L."/>
            <person name="Kruys A."/>
            <person name="Hutchinson M.I."/>
            <person name="Powell A.J."/>
            <person name="Barry K."/>
            <person name="Miller A.N."/>
            <person name="Grigoriev I.V."/>
            <person name="Debuchy R."/>
            <person name="Gladieux P."/>
            <person name="Thoren M.H."/>
            <person name="Johannesson H."/>
        </authorList>
    </citation>
    <scope>NUCLEOTIDE SEQUENCE</scope>
    <source>
        <strain evidence="2">CBS 532.94</strain>
    </source>
</reference>
<dbReference type="Proteomes" id="UP001303760">
    <property type="component" value="Unassembled WGS sequence"/>
</dbReference>
<feature type="region of interest" description="Disordered" evidence="1">
    <location>
        <begin position="1"/>
        <end position="216"/>
    </location>
</feature>
<feature type="compositionally biased region" description="Low complexity" evidence="1">
    <location>
        <begin position="113"/>
        <end position="125"/>
    </location>
</feature>
<dbReference type="EMBL" id="MU860006">
    <property type="protein sequence ID" value="KAK4242608.1"/>
    <property type="molecule type" value="Genomic_DNA"/>
</dbReference>
<gene>
    <name evidence="2" type="ORF">C8A03DRAFT_29204</name>
</gene>
<name>A0AAN7CIC0_9PEZI</name>
<feature type="compositionally biased region" description="Polar residues" evidence="1">
    <location>
        <begin position="135"/>
        <end position="145"/>
    </location>
</feature>
<evidence type="ECO:0000313" key="3">
    <source>
        <dbReference type="Proteomes" id="UP001303760"/>
    </source>
</evidence>